<proteinExistence type="predicted"/>
<organism evidence="2 3">
    <name type="scientific">Novosphingobium indicum</name>
    <dbReference type="NCBI Taxonomy" id="462949"/>
    <lineage>
        <taxon>Bacteria</taxon>
        <taxon>Pseudomonadati</taxon>
        <taxon>Pseudomonadota</taxon>
        <taxon>Alphaproteobacteria</taxon>
        <taxon>Sphingomonadales</taxon>
        <taxon>Sphingomonadaceae</taxon>
        <taxon>Novosphingobium</taxon>
    </lineage>
</organism>
<dbReference type="Proteomes" id="UP000605099">
    <property type="component" value="Unassembled WGS sequence"/>
</dbReference>
<feature type="region of interest" description="Disordered" evidence="1">
    <location>
        <begin position="26"/>
        <end position="116"/>
    </location>
</feature>
<accession>A0ABQ2JN04</accession>
<sequence>MKLLRWAVGGASAYVIYKYSIGRKAKGEDVFPTPEKAVGEPAPVSKPAPEKTAPAQPAAEKPAVKKPPAKKPAARKAAARKTPAQKPAAAKTTTASTASGETAKPKRPARTKPEPQ</sequence>
<evidence type="ECO:0000256" key="1">
    <source>
        <dbReference type="SAM" id="MobiDB-lite"/>
    </source>
</evidence>
<comment type="caution">
    <text evidence="2">The sequence shown here is derived from an EMBL/GenBank/DDBJ whole genome shotgun (WGS) entry which is preliminary data.</text>
</comment>
<keyword evidence="3" id="KW-1185">Reference proteome</keyword>
<reference evidence="3" key="1">
    <citation type="journal article" date="2019" name="Int. J. Syst. Evol. Microbiol.">
        <title>The Global Catalogue of Microorganisms (GCM) 10K type strain sequencing project: providing services to taxonomists for standard genome sequencing and annotation.</title>
        <authorList>
            <consortium name="The Broad Institute Genomics Platform"/>
            <consortium name="The Broad Institute Genome Sequencing Center for Infectious Disease"/>
            <person name="Wu L."/>
            <person name="Ma J."/>
        </authorList>
    </citation>
    <scope>NUCLEOTIDE SEQUENCE [LARGE SCALE GENOMIC DNA]</scope>
    <source>
        <strain evidence="3">CGMCC 1.6784</strain>
    </source>
</reference>
<dbReference type="RefSeq" id="WP_188819865.1">
    <property type="nucleotide sequence ID" value="NZ_BMLK01000010.1"/>
</dbReference>
<evidence type="ECO:0000313" key="3">
    <source>
        <dbReference type="Proteomes" id="UP000605099"/>
    </source>
</evidence>
<name>A0ABQ2JN04_9SPHN</name>
<protein>
    <submittedName>
        <fullName evidence="2">Uncharacterized protein</fullName>
    </submittedName>
</protein>
<feature type="compositionally biased region" description="Low complexity" evidence="1">
    <location>
        <begin position="50"/>
        <end position="61"/>
    </location>
</feature>
<dbReference type="EMBL" id="BMLK01000010">
    <property type="protein sequence ID" value="GGN51061.1"/>
    <property type="molecule type" value="Genomic_DNA"/>
</dbReference>
<gene>
    <name evidence="2" type="ORF">GCM10011349_23250</name>
</gene>
<feature type="compositionally biased region" description="Basic residues" evidence="1">
    <location>
        <begin position="67"/>
        <end position="79"/>
    </location>
</feature>
<feature type="compositionally biased region" description="Low complexity" evidence="1">
    <location>
        <begin position="80"/>
        <end position="102"/>
    </location>
</feature>
<evidence type="ECO:0000313" key="2">
    <source>
        <dbReference type="EMBL" id="GGN51061.1"/>
    </source>
</evidence>